<evidence type="ECO:0000256" key="2">
    <source>
        <dbReference type="ARBA" id="ARBA00022692"/>
    </source>
</evidence>
<accession>A0ABW4DG42</accession>
<dbReference type="InterPro" id="IPR007267">
    <property type="entry name" value="GtrA_DPMS_TM"/>
</dbReference>
<evidence type="ECO:0000256" key="1">
    <source>
        <dbReference type="ARBA" id="ARBA00004141"/>
    </source>
</evidence>
<feature type="domain" description="GtrA/DPMS transmembrane" evidence="6">
    <location>
        <begin position="14"/>
        <end position="56"/>
    </location>
</feature>
<protein>
    <submittedName>
        <fullName evidence="7">GtrA family protein</fullName>
    </submittedName>
</protein>
<sequence length="70" mass="8150">MISYLCCWPGPEFQLLHTGTELPLALCKLIATAAGMIINYIGSRYWVFGSLSRRKVNRYEKNYKIRYSSR</sequence>
<keyword evidence="3 5" id="KW-1133">Transmembrane helix</keyword>
<name>A0ABW4DG42_9BACL</name>
<evidence type="ECO:0000313" key="7">
    <source>
        <dbReference type="EMBL" id="MFD1463637.1"/>
    </source>
</evidence>
<evidence type="ECO:0000313" key="8">
    <source>
        <dbReference type="Proteomes" id="UP001597340"/>
    </source>
</evidence>
<comment type="caution">
    <text evidence="7">The sequence shown here is derived from an EMBL/GenBank/DDBJ whole genome shotgun (WGS) entry which is preliminary data.</text>
</comment>
<evidence type="ECO:0000256" key="4">
    <source>
        <dbReference type="ARBA" id="ARBA00023136"/>
    </source>
</evidence>
<evidence type="ECO:0000256" key="5">
    <source>
        <dbReference type="SAM" id="Phobius"/>
    </source>
</evidence>
<reference evidence="8" key="1">
    <citation type="journal article" date="2019" name="Int. J. Syst. Evol. Microbiol.">
        <title>The Global Catalogue of Microorganisms (GCM) 10K type strain sequencing project: providing services to taxonomists for standard genome sequencing and annotation.</title>
        <authorList>
            <consortium name="The Broad Institute Genomics Platform"/>
            <consortium name="The Broad Institute Genome Sequencing Center for Infectious Disease"/>
            <person name="Wu L."/>
            <person name="Ma J."/>
        </authorList>
    </citation>
    <scope>NUCLEOTIDE SEQUENCE [LARGE SCALE GENOMIC DNA]</scope>
    <source>
        <strain evidence="8">CCM 9147</strain>
    </source>
</reference>
<dbReference type="Pfam" id="PF04138">
    <property type="entry name" value="GtrA_DPMS_TM"/>
    <property type="match status" value="1"/>
</dbReference>
<dbReference type="Proteomes" id="UP001597340">
    <property type="component" value="Unassembled WGS sequence"/>
</dbReference>
<dbReference type="RefSeq" id="WP_377570774.1">
    <property type="nucleotide sequence ID" value="NZ_JAFFQR010000084.1"/>
</dbReference>
<organism evidence="7 8">
    <name type="scientific">Paenibacillus farraposensis</name>
    <dbReference type="NCBI Taxonomy" id="2807095"/>
    <lineage>
        <taxon>Bacteria</taxon>
        <taxon>Bacillati</taxon>
        <taxon>Bacillota</taxon>
        <taxon>Bacilli</taxon>
        <taxon>Bacillales</taxon>
        <taxon>Paenibacillaceae</taxon>
        <taxon>Paenibacillus</taxon>
    </lineage>
</organism>
<keyword evidence="4 5" id="KW-0472">Membrane</keyword>
<evidence type="ECO:0000256" key="3">
    <source>
        <dbReference type="ARBA" id="ARBA00022989"/>
    </source>
</evidence>
<keyword evidence="8" id="KW-1185">Reference proteome</keyword>
<comment type="subcellular location">
    <subcellularLocation>
        <location evidence="1">Membrane</location>
        <topology evidence="1">Multi-pass membrane protein</topology>
    </subcellularLocation>
</comment>
<gene>
    <name evidence="7" type="ORF">ACFQ5D_20265</name>
</gene>
<evidence type="ECO:0000259" key="6">
    <source>
        <dbReference type="Pfam" id="PF04138"/>
    </source>
</evidence>
<keyword evidence="2 5" id="KW-0812">Transmembrane</keyword>
<feature type="transmembrane region" description="Helical" evidence="5">
    <location>
        <begin position="22"/>
        <end position="47"/>
    </location>
</feature>
<dbReference type="EMBL" id="JBHTNZ010000038">
    <property type="protein sequence ID" value="MFD1463637.1"/>
    <property type="molecule type" value="Genomic_DNA"/>
</dbReference>
<proteinExistence type="predicted"/>